<organism evidence="14 15">
    <name type="scientific">Exocentrus adspersus</name>
    <dbReference type="NCBI Taxonomy" id="1586481"/>
    <lineage>
        <taxon>Eukaryota</taxon>
        <taxon>Metazoa</taxon>
        <taxon>Ecdysozoa</taxon>
        <taxon>Arthropoda</taxon>
        <taxon>Hexapoda</taxon>
        <taxon>Insecta</taxon>
        <taxon>Pterygota</taxon>
        <taxon>Neoptera</taxon>
        <taxon>Endopterygota</taxon>
        <taxon>Coleoptera</taxon>
        <taxon>Polyphaga</taxon>
        <taxon>Cucujiformia</taxon>
        <taxon>Chrysomeloidea</taxon>
        <taxon>Cerambycidae</taxon>
        <taxon>Lamiinae</taxon>
        <taxon>Acanthocinini</taxon>
        <taxon>Exocentrus</taxon>
    </lineage>
</organism>
<keyword evidence="5" id="KW-0723">Serine/threonine-protein kinase</keyword>
<evidence type="ECO:0000256" key="9">
    <source>
        <dbReference type="ARBA" id="ARBA00022840"/>
    </source>
</evidence>
<dbReference type="EC" id="2.7.11.1" evidence="3"/>
<evidence type="ECO:0000256" key="8">
    <source>
        <dbReference type="ARBA" id="ARBA00022777"/>
    </source>
</evidence>
<proteinExistence type="inferred from homology"/>
<evidence type="ECO:0000256" key="6">
    <source>
        <dbReference type="ARBA" id="ARBA00022679"/>
    </source>
</evidence>
<dbReference type="Gene3D" id="1.10.510.10">
    <property type="entry name" value="Transferase(Phosphotransferase) domain 1"/>
    <property type="match status" value="1"/>
</dbReference>
<comment type="similarity">
    <text evidence="2">Belongs to the protein kinase superfamily. CK1 Ser/Thr protein kinase family. Casein kinase I subfamily.</text>
</comment>
<comment type="subcellular location">
    <subcellularLocation>
        <location evidence="1">Cytoplasm</location>
    </subcellularLocation>
</comment>
<evidence type="ECO:0000313" key="15">
    <source>
        <dbReference type="Proteomes" id="UP001159042"/>
    </source>
</evidence>
<keyword evidence="6" id="KW-0808">Transferase</keyword>
<dbReference type="SUPFAM" id="SSF56112">
    <property type="entry name" value="Protein kinase-like (PK-like)"/>
    <property type="match status" value="1"/>
</dbReference>
<keyword evidence="15" id="KW-1185">Reference proteome</keyword>
<accession>A0AAV8WAR1</accession>
<dbReference type="FunFam" id="1.10.510.10:FF:000703">
    <property type="entry name" value="Casein kinase I gamma"/>
    <property type="match status" value="1"/>
</dbReference>
<sequence>MNFFKLKFANKPDKEQDFVKEILPSSKEHYNIIANPNMQSRHSSSSGVLMVGPNFRVGKKIGSGNFGELRLGKNLYNNEHVAIKLEPLKSKAPQLHLEYRFYKMLGQQEGIPKVYHLGTCGGRYNAMVMELLGPTLEDLFSLCSRRFRLKTVLMIADQLITRIEYVHSRRLVFRDIKPENFLIGRSRTKKDKIIHIIDFGLAKEYIDPDSGKHIPYKEHKSLTGTARYMSINTHLGREQSRRDDLEAMGHMFVYFLRGSLPWQGLKADTLKERYQKIGETKRSTPVETLCEGHPEEIMTYLKYVRKLDFTETPDYEYLRKLFRDLYIRKGYADDGIFDWTGRRISIEYPGLIPKKGGTTKPAKRTLDNQ</sequence>
<evidence type="ECO:0000256" key="5">
    <source>
        <dbReference type="ARBA" id="ARBA00022527"/>
    </source>
</evidence>
<dbReference type="GO" id="GO:0071944">
    <property type="term" value="C:cell periphery"/>
    <property type="evidence" value="ECO:0007669"/>
    <property type="project" value="UniProtKB-ARBA"/>
</dbReference>
<dbReference type="InterPro" id="IPR011009">
    <property type="entry name" value="Kinase-like_dom_sf"/>
</dbReference>
<evidence type="ECO:0000256" key="7">
    <source>
        <dbReference type="ARBA" id="ARBA00022741"/>
    </source>
</evidence>
<feature type="domain" description="Protein kinase" evidence="13">
    <location>
        <begin position="55"/>
        <end position="327"/>
    </location>
</feature>
<dbReference type="PROSITE" id="PS00107">
    <property type="entry name" value="PROTEIN_KINASE_ATP"/>
    <property type="match status" value="1"/>
</dbReference>
<evidence type="ECO:0000313" key="14">
    <source>
        <dbReference type="EMBL" id="KAJ8923331.1"/>
    </source>
</evidence>
<keyword evidence="9 12" id="KW-0067">ATP-binding</keyword>
<keyword evidence="8" id="KW-0418">Kinase</keyword>
<evidence type="ECO:0000259" key="13">
    <source>
        <dbReference type="PROSITE" id="PS50011"/>
    </source>
</evidence>
<dbReference type="GO" id="GO:0005524">
    <property type="term" value="F:ATP binding"/>
    <property type="evidence" value="ECO:0007669"/>
    <property type="project" value="UniProtKB-UniRule"/>
</dbReference>
<evidence type="ECO:0000256" key="3">
    <source>
        <dbReference type="ARBA" id="ARBA00012513"/>
    </source>
</evidence>
<protein>
    <recommendedName>
        <fullName evidence="3">non-specific serine/threonine protein kinase</fullName>
        <ecNumber evidence="3">2.7.11.1</ecNumber>
    </recommendedName>
</protein>
<dbReference type="GO" id="GO:0005737">
    <property type="term" value="C:cytoplasm"/>
    <property type="evidence" value="ECO:0007669"/>
    <property type="project" value="UniProtKB-SubCell"/>
</dbReference>
<evidence type="ECO:0000256" key="2">
    <source>
        <dbReference type="ARBA" id="ARBA00005926"/>
    </source>
</evidence>
<feature type="binding site" evidence="12">
    <location>
        <position position="84"/>
    </location>
    <ligand>
        <name>ATP</name>
        <dbReference type="ChEBI" id="CHEBI:30616"/>
    </ligand>
</feature>
<name>A0AAV8WAR1_9CUCU</name>
<dbReference type="InterPro" id="IPR017441">
    <property type="entry name" value="Protein_kinase_ATP_BS"/>
</dbReference>
<evidence type="ECO:0000256" key="1">
    <source>
        <dbReference type="ARBA" id="ARBA00004496"/>
    </source>
</evidence>
<dbReference type="SMART" id="SM00220">
    <property type="entry name" value="S_TKc"/>
    <property type="match status" value="1"/>
</dbReference>
<reference evidence="14 15" key="1">
    <citation type="journal article" date="2023" name="Insect Mol. Biol.">
        <title>Genome sequencing provides insights into the evolution of gene families encoding plant cell wall-degrading enzymes in longhorned beetles.</title>
        <authorList>
            <person name="Shin N.R."/>
            <person name="Okamura Y."/>
            <person name="Kirsch R."/>
            <person name="Pauchet Y."/>
        </authorList>
    </citation>
    <scope>NUCLEOTIDE SEQUENCE [LARGE SCALE GENOMIC DNA]</scope>
    <source>
        <strain evidence="14">EAD_L_NR</strain>
    </source>
</reference>
<evidence type="ECO:0000256" key="11">
    <source>
        <dbReference type="ARBA" id="ARBA00048679"/>
    </source>
</evidence>
<dbReference type="PANTHER" id="PTHR11909">
    <property type="entry name" value="CASEIN KINASE-RELATED"/>
    <property type="match status" value="1"/>
</dbReference>
<comment type="catalytic activity">
    <reaction evidence="10">
        <text>L-threonyl-[protein] + ATP = O-phospho-L-threonyl-[protein] + ADP + H(+)</text>
        <dbReference type="Rhea" id="RHEA:46608"/>
        <dbReference type="Rhea" id="RHEA-COMP:11060"/>
        <dbReference type="Rhea" id="RHEA-COMP:11605"/>
        <dbReference type="ChEBI" id="CHEBI:15378"/>
        <dbReference type="ChEBI" id="CHEBI:30013"/>
        <dbReference type="ChEBI" id="CHEBI:30616"/>
        <dbReference type="ChEBI" id="CHEBI:61977"/>
        <dbReference type="ChEBI" id="CHEBI:456216"/>
        <dbReference type="EC" id="2.7.11.1"/>
    </reaction>
</comment>
<dbReference type="Pfam" id="PF00069">
    <property type="entry name" value="Pkinase"/>
    <property type="match status" value="1"/>
</dbReference>
<dbReference type="EMBL" id="JANEYG010000005">
    <property type="protein sequence ID" value="KAJ8923331.1"/>
    <property type="molecule type" value="Genomic_DNA"/>
</dbReference>
<gene>
    <name evidence="14" type="ORF">NQ315_001889</name>
</gene>
<dbReference type="AlphaFoldDB" id="A0AAV8WAR1"/>
<comment type="catalytic activity">
    <reaction evidence="11">
        <text>L-seryl-[protein] + ATP = O-phospho-L-seryl-[protein] + ADP + H(+)</text>
        <dbReference type="Rhea" id="RHEA:17989"/>
        <dbReference type="Rhea" id="RHEA-COMP:9863"/>
        <dbReference type="Rhea" id="RHEA-COMP:11604"/>
        <dbReference type="ChEBI" id="CHEBI:15378"/>
        <dbReference type="ChEBI" id="CHEBI:29999"/>
        <dbReference type="ChEBI" id="CHEBI:30616"/>
        <dbReference type="ChEBI" id="CHEBI:83421"/>
        <dbReference type="ChEBI" id="CHEBI:456216"/>
        <dbReference type="EC" id="2.7.11.1"/>
    </reaction>
</comment>
<dbReference type="Proteomes" id="UP001159042">
    <property type="component" value="Unassembled WGS sequence"/>
</dbReference>
<dbReference type="InterPro" id="IPR050235">
    <property type="entry name" value="CK1_Ser-Thr_kinase"/>
</dbReference>
<dbReference type="GO" id="GO:0032880">
    <property type="term" value="P:regulation of protein localization"/>
    <property type="evidence" value="ECO:0007669"/>
    <property type="project" value="UniProtKB-ARBA"/>
</dbReference>
<dbReference type="PROSITE" id="PS50011">
    <property type="entry name" value="PROTEIN_KINASE_DOM"/>
    <property type="match status" value="1"/>
</dbReference>
<comment type="caution">
    <text evidence="14">The sequence shown here is derived from an EMBL/GenBank/DDBJ whole genome shotgun (WGS) entry which is preliminary data.</text>
</comment>
<dbReference type="InterPro" id="IPR000719">
    <property type="entry name" value="Prot_kinase_dom"/>
</dbReference>
<keyword evidence="4" id="KW-0963">Cytoplasm</keyword>
<evidence type="ECO:0000256" key="12">
    <source>
        <dbReference type="PROSITE-ProRule" id="PRU10141"/>
    </source>
</evidence>
<evidence type="ECO:0000256" key="10">
    <source>
        <dbReference type="ARBA" id="ARBA00047899"/>
    </source>
</evidence>
<keyword evidence="7 12" id="KW-0547">Nucleotide-binding</keyword>
<dbReference type="GO" id="GO:0004674">
    <property type="term" value="F:protein serine/threonine kinase activity"/>
    <property type="evidence" value="ECO:0007669"/>
    <property type="project" value="UniProtKB-KW"/>
</dbReference>
<evidence type="ECO:0000256" key="4">
    <source>
        <dbReference type="ARBA" id="ARBA00022490"/>
    </source>
</evidence>